<accession>A0A0W0SEJ1</accession>
<evidence type="ECO:0000313" key="1">
    <source>
        <dbReference type="EMBL" id="KTC81569.1"/>
    </source>
</evidence>
<dbReference type="Pfam" id="PF09391">
    <property type="entry name" value="DUF2000"/>
    <property type="match status" value="1"/>
</dbReference>
<dbReference type="Proteomes" id="UP000054742">
    <property type="component" value="Unassembled WGS sequence"/>
</dbReference>
<dbReference type="Gene3D" id="3.40.1490.10">
    <property type="entry name" value="Bit1"/>
    <property type="match status" value="1"/>
</dbReference>
<dbReference type="PATRIC" id="fig|29422.6.peg.2227"/>
<dbReference type="InterPro" id="IPR017021">
    <property type="entry name" value="UCP033763"/>
</dbReference>
<dbReference type="EMBL" id="LNXV01000029">
    <property type="protein sequence ID" value="KTC81569.1"/>
    <property type="molecule type" value="Genomic_DNA"/>
</dbReference>
<dbReference type="AlphaFoldDB" id="A0A0W0SEJ1"/>
<proteinExistence type="predicted"/>
<sequence length="142" mass="15690">MNNKDLAVKKCVIVIDHDLPVGVIANTAAVLSINLGKMIPEIVGHDHKDNAGDYHHGITTMAIPILKSNGLLLKEMRQAVKAYEPDLMVIDLITATQTTKSYADYIRQYENTPIEHLEYLGLALYGEMKVVSKFTGSLGLLR</sequence>
<evidence type="ECO:0000313" key="2">
    <source>
        <dbReference type="Proteomes" id="UP000054742"/>
    </source>
</evidence>
<gene>
    <name evidence="1" type="ORF">Lbru_2089</name>
</gene>
<dbReference type="InterPro" id="IPR018988">
    <property type="entry name" value="DUF2000"/>
</dbReference>
<dbReference type="InterPro" id="IPR023476">
    <property type="entry name" value="Pep_tRNA_hydro_II_dom_sf"/>
</dbReference>
<name>A0A0W0SEJ1_9GAMM</name>
<dbReference type="SUPFAM" id="SSF102462">
    <property type="entry name" value="Peptidyl-tRNA hydrolase II"/>
    <property type="match status" value="1"/>
</dbReference>
<evidence type="ECO:0008006" key="3">
    <source>
        <dbReference type="Google" id="ProtNLM"/>
    </source>
</evidence>
<comment type="caution">
    <text evidence="1">The sequence shown here is derived from an EMBL/GenBank/DDBJ whole genome shotgun (WGS) entry which is preliminary data.</text>
</comment>
<dbReference type="RefSeq" id="WP_058442077.1">
    <property type="nucleotide sequence ID" value="NZ_CAAAHU010000005.1"/>
</dbReference>
<dbReference type="STRING" id="29422.Lbru_2089"/>
<dbReference type="PIRSF" id="PIRSF033736">
    <property type="entry name" value="UCP033763"/>
    <property type="match status" value="1"/>
</dbReference>
<dbReference type="OrthoDB" id="9095096at2"/>
<reference evidence="1 2" key="1">
    <citation type="submission" date="2015-11" db="EMBL/GenBank/DDBJ databases">
        <title>Genomic analysis of 38 Legionella species identifies large and diverse effector repertoires.</title>
        <authorList>
            <person name="Burstein D."/>
            <person name="Amaro F."/>
            <person name="Zusman T."/>
            <person name="Lifshitz Z."/>
            <person name="Cohen O."/>
            <person name="Gilbert J.A."/>
            <person name="Pupko T."/>
            <person name="Shuman H.A."/>
            <person name="Segal G."/>
        </authorList>
    </citation>
    <scope>NUCLEOTIDE SEQUENCE [LARGE SCALE GENOMIC DNA]</scope>
    <source>
        <strain evidence="1 2">ATCC 43878</strain>
    </source>
</reference>
<organism evidence="1 2">
    <name type="scientific">Legionella brunensis</name>
    <dbReference type="NCBI Taxonomy" id="29422"/>
    <lineage>
        <taxon>Bacteria</taxon>
        <taxon>Pseudomonadati</taxon>
        <taxon>Pseudomonadota</taxon>
        <taxon>Gammaproteobacteria</taxon>
        <taxon>Legionellales</taxon>
        <taxon>Legionellaceae</taxon>
        <taxon>Legionella</taxon>
    </lineage>
</organism>
<protein>
    <recommendedName>
        <fullName evidence="3">DUF2000 domain-containing protein</fullName>
    </recommendedName>
</protein>
<keyword evidence="2" id="KW-1185">Reference proteome</keyword>